<keyword evidence="1" id="KW-0040">ANK repeat</keyword>
<feature type="repeat" description="ANK" evidence="1">
    <location>
        <begin position="100"/>
        <end position="132"/>
    </location>
</feature>
<evidence type="ECO:0000313" key="4">
    <source>
        <dbReference type="EMBL" id="GBG26769.1"/>
    </source>
</evidence>
<evidence type="ECO:0000313" key="5">
    <source>
        <dbReference type="Proteomes" id="UP000241890"/>
    </source>
</evidence>
<dbReference type="InterPro" id="IPR002110">
    <property type="entry name" value="Ankyrin_rpt"/>
</dbReference>
<dbReference type="OrthoDB" id="74314at2759"/>
<dbReference type="EMBL" id="BEYU01000023">
    <property type="protein sequence ID" value="GBG26769.1"/>
    <property type="molecule type" value="Genomic_DNA"/>
</dbReference>
<dbReference type="Gene3D" id="1.25.40.20">
    <property type="entry name" value="Ankyrin repeat-containing domain"/>
    <property type="match status" value="1"/>
</dbReference>
<dbReference type="PANTHER" id="PTHR12296:SF21">
    <property type="entry name" value="DENN DOMAIN-CONTAINING PROTEIN 3"/>
    <property type="match status" value="1"/>
</dbReference>
<evidence type="ECO:0000256" key="2">
    <source>
        <dbReference type="SAM" id="MobiDB-lite"/>
    </source>
</evidence>
<dbReference type="PROSITE" id="PS50088">
    <property type="entry name" value="ANK_REPEAT"/>
    <property type="match status" value="1"/>
</dbReference>
<evidence type="ECO:0000256" key="1">
    <source>
        <dbReference type="PROSITE-ProRule" id="PRU00023"/>
    </source>
</evidence>
<accession>A0A2R5G8V9</accession>
<dbReference type="InterPro" id="IPR051696">
    <property type="entry name" value="DENN_Domain_GEFs"/>
</dbReference>
<dbReference type="Pfam" id="PF02141">
    <property type="entry name" value="DENN"/>
    <property type="match status" value="1"/>
</dbReference>
<organism evidence="4 5">
    <name type="scientific">Hondaea fermentalgiana</name>
    <dbReference type="NCBI Taxonomy" id="2315210"/>
    <lineage>
        <taxon>Eukaryota</taxon>
        <taxon>Sar</taxon>
        <taxon>Stramenopiles</taxon>
        <taxon>Bigyra</taxon>
        <taxon>Labyrinthulomycetes</taxon>
        <taxon>Thraustochytrida</taxon>
        <taxon>Thraustochytriidae</taxon>
        <taxon>Hondaea</taxon>
    </lineage>
</organism>
<sequence length="978" mass="107991">MPNAALFVKNYDGHTAAQVASSMRVKSVFNERATTQALECARSNEASLLESLLRMMQDEKALTKTLLSQLLHAASGAGASAVVQHLIDAHHVDVDSTLRAGRSALHYAVANSQYEIIRILLERGASTEIVDMHGQKPADASTDRISQRIIRRVESMRVKKRKQSAPHLLGSSSVPAVATVAPTGMDRNAIDGDYFGVSKVVMDSLVVFGFALDPDQLVTNQLSDNGNLIAALPATAADDETTMRLTLFCREALEAFLANANKGVFHMHNEKENDGSLAQHGSFVFLRKSTKESLASDSAKKSASTNSDLFTNNLELELDPDHCMGAPQPAPLSVHALRDNSFGLSSLDAIAVEDDDDDLSTDSDTEVDSLSFAQRRRQDVADYYQINVNYFKPAFFPFVVTDDKGERSFCSIMCFAQVAHDKASLEARCVCLLSKLPLFTIHRRLLFDMFAVGMGHLELTRDTSQNLCARDVAASIVGKEIGQPGESPGLNIDVGTRIVTFTTPPSLSLPVVDDMCFDALMACLKPRNIAALFAALLTEQSVLLVSEHPHLLTVASHALLALLFPFSWVHCFIPILPRQAIDLIQAPFPFLLGIHSSHLEHVPGERLASLIVVNLDRDSVVVPIADISSSADASMPPLPWSHRQIIEHALAEARPQQRVQTATVGEMASFIGSPGRSFSQPKTPKDSSKLGSWSHTAARNSLPSSFHEAWGKPDTLAKRSMATAASAYVMSTQEMKRKKEMETKKSPAQDYHVKTENIAKVRAACLEVIISLVGDFGKVHFAEEAKPEVLRTTRDPELRAFLEALLASQSWSVFANEMNTEVSSERREVELALFNTLMDNQLQHERMHVQAPRLLVHVHQDSASPVECTIRCGERLTIIDKRSSSSSSSLSSKQQQIWFRFREYRGWCLATPSDFRELSADQDRYKPLEATALHFGNESLYPAYHHSRVQGINYDPLFQTVHFVRFDDSFPSLQEEDE</sequence>
<reference evidence="4 5" key="1">
    <citation type="submission" date="2017-12" db="EMBL/GenBank/DDBJ databases">
        <title>Sequencing, de novo assembly and annotation of complete genome of a new Thraustochytrid species, strain FCC1311.</title>
        <authorList>
            <person name="Sedici K."/>
            <person name="Godart F."/>
            <person name="Aiese Cigliano R."/>
            <person name="Sanseverino W."/>
            <person name="Barakat M."/>
            <person name="Ortet P."/>
            <person name="Marechal E."/>
            <person name="Cagnac O."/>
            <person name="Amato A."/>
        </authorList>
    </citation>
    <scope>NUCLEOTIDE SEQUENCE [LARGE SCALE GENOMIC DNA]</scope>
</reference>
<dbReference type="AlphaFoldDB" id="A0A2R5G8V9"/>
<dbReference type="InterPro" id="IPR037516">
    <property type="entry name" value="Tripartite_DENN"/>
</dbReference>
<dbReference type="PROSITE" id="PS50297">
    <property type="entry name" value="ANK_REP_REGION"/>
    <property type="match status" value="1"/>
</dbReference>
<evidence type="ECO:0000259" key="3">
    <source>
        <dbReference type="PROSITE" id="PS50211"/>
    </source>
</evidence>
<dbReference type="SMART" id="SM00248">
    <property type="entry name" value="ANK"/>
    <property type="match status" value="2"/>
</dbReference>
<gene>
    <name evidence="4" type="ORF">FCC1311_029912</name>
</gene>
<name>A0A2R5G8V9_9STRA</name>
<dbReference type="SUPFAM" id="SSF48403">
    <property type="entry name" value="Ankyrin repeat"/>
    <property type="match status" value="1"/>
</dbReference>
<dbReference type="Pfam" id="PF12796">
    <property type="entry name" value="Ank_2"/>
    <property type="match status" value="1"/>
</dbReference>
<dbReference type="Proteomes" id="UP000241890">
    <property type="component" value="Unassembled WGS sequence"/>
</dbReference>
<protein>
    <submittedName>
        <fullName evidence="4">DENN domain-containing protein 1C</fullName>
    </submittedName>
</protein>
<feature type="region of interest" description="Disordered" evidence="2">
    <location>
        <begin position="673"/>
        <end position="694"/>
    </location>
</feature>
<keyword evidence="5" id="KW-1185">Reference proteome</keyword>
<feature type="domain" description="UDENN" evidence="3">
    <location>
        <begin position="327"/>
        <end position="740"/>
    </location>
</feature>
<dbReference type="InterPro" id="IPR001194">
    <property type="entry name" value="cDENN_dom"/>
</dbReference>
<dbReference type="InterPro" id="IPR043153">
    <property type="entry name" value="DENN_C"/>
</dbReference>
<dbReference type="InParanoid" id="A0A2R5G8V9"/>
<dbReference type="GO" id="GO:0032483">
    <property type="term" value="P:regulation of Rab protein signal transduction"/>
    <property type="evidence" value="ECO:0007669"/>
    <property type="project" value="TreeGrafter"/>
</dbReference>
<dbReference type="Gene3D" id="3.30.450.200">
    <property type="match status" value="1"/>
</dbReference>
<dbReference type="PANTHER" id="PTHR12296">
    <property type="entry name" value="DENN DOMAIN-CONTAINING PROTEIN 4"/>
    <property type="match status" value="1"/>
</dbReference>
<dbReference type="GO" id="GO:0031410">
    <property type="term" value="C:cytoplasmic vesicle"/>
    <property type="evidence" value="ECO:0007669"/>
    <property type="project" value="TreeGrafter"/>
</dbReference>
<dbReference type="InterPro" id="IPR036770">
    <property type="entry name" value="Ankyrin_rpt-contain_sf"/>
</dbReference>
<dbReference type="SMART" id="SM00799">
    <property type="entry name" value="DENN"/>
    <property type="match status" value="1"/>
</dbReference>
<comment type="caution">
    <text evidence="4">The sequence shown here is derived from an EMBL/GenBank/DDBJ whole genome shotgun (WGS) entry which is preliminary data.</text>
</comment>
<dbReference type="PROSITE" id="PS50211">
    <property type="entry name" value="DENN"/>
    <property type="match status" value="1"/>
</dbReference>
<dbReference type="Gene3D" id="3.40.50.11500">
    <property type="match status" value="1"/>
</dbReference>
<proteinExistence type="predicted"/>